<dbReference type="PANTHER" id="PTHR13234">
    <property type="entry name" value="GAMMA-INTERFERON INDUCIBLE LYSOSOMAL THIOL REDUCTASE GILT"/>
    <property type="match status" value="1"/>
</dbReference>
<comment type="similarity">
    <text evidence="1">Belongs to the GILT family.</text>
</comment>
<evidence type="ECO:0000313" key="5">
    <source>
        <dbReference type="Proteomes" id="UP000494163"/>
    </source>
</evidence>
<reference evidence="4 5" key="1">
    <citation type="submission" date="2015-08" db="EMBL/GenBank/DDBJ databases">
        <title>Ancestral chromatin configuration constrains chromatin evolution on differentiating sex chromosomes in Drosophila.</title>
        <authorList>
            <person name="Zhou Q."/>
            <person name="Bachtrog D."/>
        </authorList>
    </citation>
    <scope>NUCLEOTIDE SEQUENCE [LARGE SCALE GENOMIC DNA]</scope>
    <source>
        <tissue evidence="4">Whole larvae</tissue>
    </source>
</reference>
<dbReference type="PANTHER" id="PTHR13234:SF73">
    <property type="entry name" value="GILT-LIKE PROTEIN 2-RELATED"/>
    <property type="match status" value="1"/>
</dbReference>
<gene>
    <name evidence="4" type="ORF">Dbus_chr3Rg1692</name>
</gene>
<feature type="chain" id="PRO_5005793913" evidence="3">
    <location>
        <begin position="26"/>
        <end position="271"/>
    </location>
</feature>
<evidence type="ECO:0000256" key="3">
    <source>
        <dbReference type="SAM" id="SignalP"/>
    </source>
</evidence>
<evidence type="ECO:0000256" key="2">
    <source>
        <dbReference type="ARBA" id="ARBA00023180"/>
    </source>
</evidence>
<name>A0A0M4EUV2_DROBS</name>
<protein>
    <submittedName>
        <fullName evidence="4">CG13822</fullName>
    </submittedName>
</protein>
<dbReference type="OMA" id="FDLIYCM"/>
<dbReference type="Proteomes" id="UP000494163">
    <property type="component" value="Chromosome 3R"/>
</dbReference>
<proteinExistence type="inferred from homology"/>
<feature type="signal peptide" evidence="3">
    <location>
        <begin position="1"/>
        <end position="25"/>
    </location>
</feature>
<dbReference type="AlphaFoldDB" id="A0A0M4EUV2"/>
<accession>A0A0M4EUV2</accession>
<evidence type="ECO:0000256" key="1">
    <source>
        <dbReference type="ARBA" id="ARBA00005679"/>
    </source>
</evidence>
<dbReference type="Pfam" id="PF03227">
    <property type="entry name" value="GILT"/>
    <property type="match status" value="1"/>
</dbReference>
<dbReference type="InterPro" id="IPR004911">
    <property type="entry name" value="Interferon-induced_GILT"/>
</dbReference>
<organism evidence="4 5">
    <name type="scientific">Drosophila busckii</name>
    <name type="common">Fruit fly</name>
    <dbReference type="NCBI Taxonomy" id="30019"/>
    <lineage>
        <taxon>Eukaryota</taxon>
        <taxon>Metazoa</taxon>
        <taxon>Ecdysozoa</taxon>
        <taxon>Arthropoda</taxon>
        <taxon>Hexapoda</taxon>
        <taxon>Insecta</taxon>
        <taxon>Pterygota</taxon>
        <taxon>Neoptera</taxon>
        <taxon>Endopterygota</taxon>
        <taxon>Diptera</taxon>
        <taxon>Brachycera</taxon>
        <taxon>Muscomorpha</taxon>
        <taxon>Ephydroidea</taxon>
        <taxon>Drosophilidae</taxon>
        <taxon>Drosophila</taxon>
    </lineage>
</organism>
<dbReference type="OrthoDB" id="958254at2759"/>
<keyword evidence="2" id="KW-0325">Glycoprotein</keyword>
<keyword evidence="3" id="KW-0732">Signal</keyword>
<dbReference type="EMBL" id="CP012526">
    <property type="protein sequence ID" value="ALC46942.1"/>
    <property type="molecule type" value="Genomic_DNA"/>
</dbReference>
<dbReference type="GO" id="GO:0016671">
    <property type="term" value="F:oxidoreductase activity, acting on a sulfur group of donors, disulfide as acceptor"/>
    <property type="evidence" value="ECO:0007669"/>
    <property type="project" value="InterPro"/>
</dbReference>
<evidence type="ECO:0000313" key="4">
    <source>
        <dbReference type="EMBL" id="ALC46942.1"/>
    </source>
</evidence>
<keyword evidence="5" id="KW-1185">Reference proteome</keyword>
<sequence length="271" mass="31321">MRARAQLFFFFLFGMLLLVDKSTHSCVLFAKLPRLINRAMHIHFNIQIFGAFLALLAGSCCAETSTSTELPTELVTPLPLPKLPLAIHYETLCPDSMFFIRRRLKAALDDNDWWPVTELQLLPFGKAGFYNNTEIGELQVFCQHGREECELNALHCCILEHLETRQAFELVHCMLGNYYNNLAECAKRLNIETTQIEHCKQTRQTSEILWPYGKQTIPIGLSFVPSIVFNNNFEPFEQSSIRYNFESHFCRVYQEKFKITLPTCEGKQPID</sequence>